<evidence type="ECO:0000313" key="23">
    <source>
        <dbReference type="EMBL" id="EGY28868.1"/>
    </source>
</evidence>
<comment type="caution">
    <text evidence="23">The sequence shown here is derived from an EMBL/GenBank/DDBJ whole genome shotgun (WGS) entry which is preliminary data.</text>
</comment>
<evidence type="ECO:0000256" key="7">
    <source>
        <dbReference type="ARBA" id="ARBA00022842"/>
    </source>
</evidence>
<evidence type="ECO:0000256" key="9">
    <source>
        <dbReference type="ARBA" id="ARBA00022984"/>
    </source>
</evidence>
<dbReference type="Pfam" id="PF08245">
    <property type="entry name" value="Mur_ligase_M"/>
    <property type="match status" value="1"/>
</dbReference>
<keyword evidence="24" id="KW-1185">Reference proteome</keyword>
<feature type="domain" description="Mur ligase C-terminal" evidence="21">
    <location>
        <begin position="388"/>
        <end position="514"/>
    </location>
</feature>
<dbReference type="RefSeq" id="WP_006706851.1">
    <property type="nucleotide sequence ID" value="NZ_AGCA01000295.1"/>
</dbReference>
<dbReference type="PATRIC" id="fig|1005043.3.peg.1065"/>
<evidence type="ECO:0000256" key="10">
    <source>
        <dbReference type="ARBA" id="ARBA00023306"/>
    </source>
</evidence>
<feature type="domain" description="Mur ligase N-terminal catalytic" evidence="20">
    <location>
        <begin position="30"/>
        <end position="77"/>
    </location>
</feature>
<evidence type="ECO:0000256" key="19">
    <source>
        <dbReference type="RuleBase" id="RU004135"/>
    </source>
</evidence>
<evidence type="ECO:0000256" key="1">
    <source>
        <dbReference type="ARBA" id="ARBA00005898"/>
    </source>
</evidence>
<evidence type="ECO:0000256" key="4">
    <source>
        <dbReference type="ARBA" id="ARBA00022618"/>
    </source>
</evidence>
<dbReference type="Pfam" id="PF01225">
    <property type="entry name" value="Mur_ligase"/>
    <property type="match status" value="1"/>
</dbReference>
<dbReference type="Gene3D" id="3.90.190.20">
    <property type="entry name" value="Mur ligase, C-terminal domain"/>
    <property type="match status" value="1"/>
</dbReference>
<dbReference type="NCBIfam" id="NF001123">
    <property type="entry name" value="PRK00139.1-1"/>
    <property type="match status" value="1"/>
</dbReference>
<comment type="PTM">
    <text evidence="18">Carboxylation is probably crucial for Mg(2+) binding and, consequently, for the gamma-phosphate positioning of ATP.</text>
</comment>
<dbReference type="UniPathway" id="UPA00219"/>
<dbReference type="PANTHER" id="PTHR23135:SF4">
    <property type="entry name" value="UDP-N-ACETYLMURAMOYL-L-ALANYL-D-GLUTAMATE--2,6-DIAMINOPIMELATE LIGASE MURE HOMOLOG, CHLOROPLASTIC"/>
    <property type="match status" value="1"/>
</dbReference>
<keyword evidence="7 18" id="KW-0460">Magnesium</keyword>
<dbReference type="InterPro" id="IPR036565">
    <property type="entry name" value="Mur-like_cat_sf"/>
</dbReference>
<dbReference type="FunFam" id="3.40.1190.10:FF:000006">
    <property type="entry name" value="UDP-N-acetylmuramoyl-L-alanyl-D-glutamate--2,6-diaminopimelate ligase"/>
    <property type="match status" value="1"/>
</dbReference>
<evidence type="ECO:0000259" key="20">
    <source>
        <dbReference type="Pfam" id="PF01225"/>
    </source>
</evidence>
<dbReference type="InterPro" id="IPR004101">
    <property type="entry name" value="Mur_ligase_C"/>
</dbReference>
<dbReference type="FunFam" id="3.90.190.20:FF:000006">
    <property type="entry name" value="UDP-N-acetylmuramoyl-L-alanyl-D-glutamate--2,6-diaminopimelate ligase"/>
    <property type="match status" value="1"/>
</dbReference>
<dbReference type="GO" id="GO:0005737">
    <property type="term" value="C:cytoplasm"/>
    <property type="evidence" value="ECO:0007669"/>
    <property type="project" value="UniProtKB-SubCell"/>
</dbReference>
<comment type="similarity">
    <text evidence="1 18">Belongs to the MurCDEF family. MurE subfamily.</text>
</comment>
<evidence type="ECO:0000256" key="15">
    <source>
        <dbReference type="ARBA" id="ARBA00075482"/>
    </source>
</evidence>
<dbReference type="NCBIfam" id="NF001126">
    <property type="entry name" value="PRK00139.1-4"/>
    <property type="match status" value="1"/>
</dbReference>
<gene>
    <name evidence="18" type="primary">murE</name>
    <name evidence="23" type="ORF">Rin_00011800</name>
</gene>
<feature type="binding site" evidence="18">
    <location>
        <begin position="461"/>
        <end position="464"/>
    </location>
    <ligand>
        <name>meso-2,6-diaminopimelate</name>
        <dbReference type="ChEBI" id="CHEBI:57791"/>
    </ligand>
</feature>
<keyword evidence="8 18" id="KW-0133">Cell shape</keyword>
<dbReference type="GO" id="GO:0009252">
    <property type="term" value="P:peptidoglycan biosynthetic process"/>
    <property type="evidence" value="ECO:0007669"/>
    <property type="project" value="UniProtKB-UniRule"/>
</dbReference>
<dbReference type="GO" id="GO:0008360">
    <property type="term" value="P:regulation of cell shape"/>
    <property type="evidence" value="ECO:0007669"/>
    <property type="project" value="UniProtKB-KW"/>
</dbReference>
<dbReference type="GO" id="GO:0005524">
    <property type="term" value="F:ATP binding"/>
    <property type="evidence" value="ECO:0007669"/>
    <property type="project" value="UniProtKB-UniRule"/>
</dbReference>
<feature type="binding site" evidence="18">
    <location>
        <begin position="49"/>
        <end position="51"/>
    </location>
    <ligand>
        <name>UDP-N-acetyl-alpha-D-muramoyl-L-alanyl-D-glutamate</name>
        <dbReference type="ChEBI" id="CHEBI:83900"/>
    </ligand>
</feature>
<feature type="binding site" evidence="18">
    <location>
        <position position="232"/>
    </location>
    <ligand>
        <name>UDP-N-acetyl-alpha-D-muramoyl-L-alanyl-D-glutamate</name>
        <dbReference type="ChEBI" id="CHEBI:83900"/>
    </ligand>
</feature>
<feature type="binding site" evidence="18">
    <location>
        <position position="240"/>
    </location>
    <ligand>
        <name>UDP-N-acetyl-alpha-D-muramoyl-L-alanyl-D-glutamate</name>
        <dbReference type="ChEBI" id="CHEBI:83900"/>
    </ligand>
</feature>
<dbReference type="GO" id="GO:0051301">
    <property type="term" value="P:cell division"/>
    <property type="evidence" value="ECO:0007669"/>
    <property type="project" value="UniProtKB-KW"/>
</dbReference>
<feature type="modified residue" description="N6-carboxylysine" evidence="18">
    <location>
        <position position="272"/>
    </location>
</feature>
<evidence type="ECO:0000256" key="13">
    <source>
        <dbReference type="ARBA" id="ARBA00066633"/>
    </source>
</evidence>
<evidence type="ECO:0000256" key="14">
    <source>
        <dbReference type="ARBA" id="ARBA00072883"/>
    </source>
</evidence>
<evidence type="ECO:0000313" key="24">
    <source>
        <dbReference type="Proteomes" id="UP000004116"/>
    </source>
</evidence>
<dbReference type="PANTHER" id="PTHR23135">
    <property type="entry name" value="MUR LIGASE FAMILY MEMBER"/>
    <property type="match status" value="1"/>
</dbReference>
<keyword evidence="4 18" id="KW-0132">Cell division</keyword>
<dbReference type="InterPro" id="IPR005761">
    <property type="entry name" value="UDP-N-AcMur-Glu-dNH2Pim_ligase"/>
</dbReference>
<evidence type="ECO:0000256" key="8">
    <source>
        <dbReference type="ARBA" id="ARBA00022960"/>
    </source>
</evidence>
<dbReference type="InterPro" id="IPR035911">
    <property type="entry name" value="MurE/MurF_N"/>
</dbReference>
<dbReference type="EC" id="6.3.2.13" evidence="13 18"/>
<dbReference type="InterPro" id="IPR036615">
    <property type="entry name" value="Mur_ligase_C_dom_sf"/>
</dbReference>
<dbReference type="Proteomes" id="UP000004116">
    <property type="component" value="Unassembled WGS sequence"/>
</dbReference>
<evidence type="ECO:0000256" key="6">
    <source>
        <dbReference type="ARBA" id="ARBA00022840"/>
    </source>
</evidence>
<dbReference type="InterPro" id="IPR000713">
    <property type="entry name" value="Mur_ligase_N"/>
</dbReference>
<protein>
    <recommendedName>
        <fullName evidence="14 18">UDP-N-acetylmuramoyl-L-alanyl-D-glutamate--2,6-diaminopimelate ligase</fullName>
        <ecNumber evidence="13 18">6.3.2.13</ecNumber>
    </recommendedName>
    <alternativeName>
        <fullName evidence="15 18">Meso-A2pm-adding enzyme</fullName>
    </alternativeName>
    <alternativeName>
        <fullName evidence="16 18">Meso-diaminopimelate-adding enzyme</fullName>
    </alternativeName>
    <alternativeName>
        <fullName evidence="17 18">UDP-MurNAc-L-Ala-D-Glu:meso-diaminopimelate ligase</fullName>
    </alternativeName>
    <alternativeName>
        <fullName evidence="18">UDP-MurNAc-tripeptide synthetase</fullName>
    </alternativeName>
    <alternativeName>
        <fullName evidence="18">UDP-N-acetylmuramyl-tripeptide synthetase</fullName>
    </alternativeName>
</protein>
<evidence type="ECO:0000256" key="12">
    <source>
        <dbReference type="ARBA" id="ARBA00050251"/>
    </source>
</evidence>
<evidence type="ECO:0000256" key="2">
    <source>
        <dbReference type="ARBA" id="ARBA00022490"/>
    </source>
</evidence>
<proteinExistence type="inferred from homology"/>
<comment type="pathway">
    <text evidence="18 19">Cell wall biogenesis; peptidoglycan biosynthesis.</text>
</comment>
<evidence type="ECO:0000256" key="5">
    <source>
        <dbReference type="ARBA" id="ARBA00022741"/>
    </source>
</evidence>
<evidence type="ECO:0000259" key="21">
    <source>
        <dbReference type="Pfam" id="PF02875"/>
    </source>
</evidence>
<keyword evidence="6 18" id="KW-0067">ATP-binding</keyword>
<evidence type="ECO:0000256" key="16">
    <source>
        <dbReference type="ARBA" id="ARBA00076158"/>
    </source>
</evidence>
<feature type="binding site" evidence="18">
    <location>
        <position position="34"/>
    </location>
    <ligand>
        <name>UDP-N-acetyl-alpha-D-muramoyl-L-alanyl-D-glutamate</name>
        <dbReference type="ChEBI" id="CHEBI:83900"/>
    </ligand>
</feature>
<dbReference type="SUPFAM" id="SSF53623">
    <property type="entry name" value="MurD-like peptide ligases, catalytic domain"/>
    <property type="match status" value="1"/>
</dbReference>
<keyword evidence="5 18" id="KW-0547">Nucleotide-binding</keyword>
<dbReference type="SUPFAM" id="SSF63418">
    <property type="entry name" value="MurE/MurF N-terminal domain"/>
    <property type="match status" value="1"/>
</dbReference>
<feature type="short sequence motif" description="Meso-diaminopimelate recognition motif" evidence="18">
    <location>
        <begin position="461"/>
        <end position="464"/>
    </location>
</feature>
<evidence type="ECO:0000256" key="18">
    <source>
        <dbReference type="HAMAP-Rule" id="MF_00208"/>
    </source>
</evidence>
<organism evidence="23 24">
    <name type="scientific">Candidatus Regiella insecticola 5.15</name>
    <dbReference type="NCBI Taxonomy" id="1005043"/>
    <lineage>
        <taxon>Bacteria</taxon>
        <taxon>Pseudomonadati</taxon>
        <taxon>Pseudomonadota</taxon>
        <taxon>Gammaproteobacteria</taxon>
        <taxon>Enterobacterales</taxon>
        <taxon>Enterobacteriaceae</taxon>
        <taxon>aphid secondary symbionts</taxon>
        <taxon>Candidatus Regiella</taxon>
    </lineage>
</organism>
<keyword evidence="11 18" id="KW-0961">Cell wall biogenesis/degradation</keyword>
<feature type="binding site" evidence="18">
    <location>
        <begin position="162"/>
        <end position="168"/>
    </location>
    <ligand>
        <name>ATP</name>
        <dbReference type="ChEBI" id="CHEBI:30616"/>
    </ligand>
</feature>
<dbReference type="Gene3D" id="3.40.1190.10">
    <property type="entry name" value="Mur-like, catalytic domain"/>
    <property type="match status" value="1"/>
</dbReference>
<comment type="cofactor">
    <cofactor evidence="18">
        <name>Mg(2+)</name>
        <dbReference type="ChEBI" id="CHEBI:18420"/>
    </cofactor>
</comment>
<dbReference type="GO" id="GO:0000287">
    <property type="term" value="F:magnesium ion binding"/>
    <property type="evidence" value="ECO:0007669"/>
    <property type="project" value="UniProtKB-UniRule"/>
</dbReference>
<name>G2GZG3_9ENTR</name>
<feature type="binding site" evidence="18">
    <location>
        <position position="204"/>
    </location>
    <ligand>
        <name>UDP-N-acetyl-alpha-D-muramoyl-L-alanyl-D-glutamate</name>
        <dbReference type="ChEBI" id="CHEBI:83900"/>
    </ligand>
</feature>
<dbReference type="OrthoDB" id="9800958at2"/>
<comment type="function">
    <text evidence="18">Catalyzes the addition of meso-diaminopimelic acid to the nucleotide precursor UDP-N-acetylmuramoyl-L-alanyl-D-glutamate (UMAG) in the biosynthesis of bacterial cell-wall peptidoglycan.</text>
</comment>
<reference evidence="23 24" key="1">
    <citation type="journal article" date="2012" name="Genome Res.">
        <title>Genomic basis of endosymbiont-conferred protection against an insect parasitoid.</title>
        <authorList>
            <person name="Hansen A.K."/>
            <person name="Vorburger C."/>
            <person name="Moran N.A."/>
        </authorList>
    </citation>
    <scope>NUCLEOTIDE SEQUENCE [LARGE SCALE GENOMIC DNA]</scope>
    <source>
        <strain evidence="24">R5.15</strain>
    </source>
</reference>
<keyword evidence="9 18" id="KW-0573">Peptidoglycan synthesis</keyword>
<evidence type="ECO:0000259" key="22">
    <source>
        <dbReference type="Pfam" id="PF08245"/>
    </source>
</evidence>
<feature type="binding site" evidence="18">
    <location>
        <position position="516"/>
    </location>
    <ligand>
        <name>meso-2,6-diaminopimelate</name>
        <dbReference type="ChEBI" id="CHEBI:57791"/>
    </ligand>
</feature>
<dbReference type="GO" id="GO:0071555">
    <property type="term" value="P:cell wall organization"/>
    <property type="evidence" value="ECO:0007669"/>
    <property type="project" value="UniProtKB-KW"/>
</dbReference>
<dbReference type="HAMAP" id="MF_00208">
    <property type="entry name" value="MurE"/>
    <property type="match status" value="1"/>
</dbReference>
<keyword evidence="2 18" id="KW-0963">Cytoplasm</keyword>
<evidence type="ECO:0000256" key="3">
    <source>
        <dbReference type="ARBA" id="ARBA00022598"/>
    </source>
</evidence>
<dbReference type="NCBIfam" id="TIGR01085">
    <property type="entry name" value="murE"/>
    <property type="match status" value="1"/>
</dbReference>
<dbReference type="Gene3D" id="3.40.1390.10">
    <property type="entry name" value="MurE/MurF, N-terminal domain"/>
    <property type="match status" value="1"/>
</dbReference>
<dbReference type="InterPro" id="IPR013221">
    <property type="entry name" value="Mur_ligase_cen"/>
</dbReference>
<feature type="domain" description="Mur ligase central" evidence="22">
    <location>
        <begin position="160"/>
        <end position="365"/>
    </location>
</feature>
<dbReference type="EMBL" id="AGCA01000295">
    <property type="protein sequence ID" value="EGY28868.1"/>
    <property type="molecule type" value="Genomic_DNA"/>
</dbReference>
<dbReference type="GO" id="GO:0008765">
    <property type="term" value="F:UDP-N-acetylmuramoylalanyl-D-glutamate-2,6-diaminopimelate ligase activity"/>
    <property type="evidence" value="ECO:0007669"/>
    <property type="project" value="UniProtKB-UniRule"/>
</dbReference>
<keyword evidence="3 18" id="KW-0436">Ligase</keyword>
<comment type="caution">
    <text evidence="18">Lacks conserved residue(s) required for the propagation of feature annotation.</text>
</comment>
<dbReference type="AlphaFoldDB" id="G2GZG3"/>
<comment type="subcellular location">
    <subcellularLocation>
        <location evidence="18 19">Cytoplasm</location>
    </subcellularLocation>
</comment>
<comment type="catalytic activity">
    <reaction evidence="12 18">
        <text>UDP-N-acetyl-alpha-D-muramoyl-L-alanyl-D-glutamate + meso-2,6-diaminopimelate + ATP = UDP-N-acetyl-alpha-D-muramoyl-L-alanyl-gamma-D-glutamyl-meso-2,6-diaminopimelate + ADP + phosphate + H(+)</text>
        <dbReference type="Rhea" id="RHEA:23676"/>
        <dbReference type="ChEBI" id="CHEBI:15378"/>
        <dbReference type="ChEBI" id="CHEBI:30616"/>
        <dbReference type="ChEBI" id="CHEBI:43474"/>
        <dbReference type="ChEBI" id="CHEBI:57791"/>
        <dbReference type="ChEBI" id="CHEBI:83900"/>
        <dbReference type="ChEBI" id="CHEBI:83905"/>
        <dbReference type="ChEBI" id="CHEBI:456216"/>
        <dbReference type="EC" id="6.3.2.13"/>
    </reaction>
</comment>
<dbReference type="Pfam" id="PF02875">
    <property type="entry name" value="Mur_ligase_C"/>
    <property type="match status" value="1"/>
</dbReference>
<feature type="binding site" evidence="18">
    <location>
        <begin position="205"/>
        <end position="206"/>
    </location>
    <ligand>
        <name>UDP-N-acetyl-alpha-D-muramoyl-L-alanyl-D-glutamate</name>
        <dbReference type="ChEBI" id="CHEBI:83900"/>
    </ligand>
</feature>
<evidence type="ECO:0000256" key="17">
    <source>
        <dbReference type="ARBA" id="ARBA00081560"/>
    </source>
</evidence>
<sequence>MADRNLRDLLAPYLLDPCKQDVPSLPLSEMVLDSRLVAKGDLFIALVGHQTDGRHYISQAIAQGAIAVIAEAQDQSAPSIPNEFRVTARRQSIESQECTGKYMTGMSVSSQQCGGFKGEGDITTIQGVPIIYLDHLNQHLSKLAGQFYHQPGARLKLVGVTGTNGKTTLTQLLAQWSQALGNISAVMGTLGNGLLQQSLIATENTTGSAIDVQKTLNHFVMQGANFAAMEVSSHGLVQHRVTALPFAAAVFTNLSRDHLDYHGDMARYEAAKWQLFSTHHAKEKIINADDQVGRHWLHQLPHAVAVSMEGKIPADWKGRWLEAKNINYHAQGVTLRFDSSWGEGRLVSRLLGAFNVSNLLMALATLLALDYPLKKLVATVSQLQAVCGRMEVFNALDRPTVIVDYAHTPDALEKALASARLHCKGQLWCVFGCGGDRDKGKRALMGSIAEQWADHLVVTDDNPRTEDPGAIVADILSGLVERRHAVVIHNRADAINSVVMQAKEQDVVIVAGKGHEDYQLVGNRRLACSDRHIVAQLLGAIA</sequence>
<dbReference type="SUPFAM" id="SSF53244">
    <property type="entry name" value="MurD-like peptide ligases, peptide-binding domain"/>
    <property type="match status" value="1"/>
</dbReference>
<feature type="binding site" evidence="18">
    <location>
        <position position="512"/>
    </location>
    <ligand>
        <name>meso-2,6-diaminopimelate</name>
        <dbReference type="ChEBI" id="CHEBI:57791"/>
    </ligand>
</feature>
<feature type="binding site" evidence="18">
    <location>
        <position position="32"/>
    </location>
    <ligand>
        <name>UDP-N-acetyl-alpha-D-muramoyl-L-alanyl-D-glutamate</name>
        <dbReference type="ChEBI" id="CHEBI:83900"/>
    </ligand>
</feature>
<feature type="binding site" evidence="18">
    <location>
        <position position="238"/>
    </location>
    <ligand>
        <name>UDP-N-acetyl-alpha-D-muramoyl-L-alanyl-D-glutamate</name>
        <dbReference type="ChEBI" id="CHEBI:83900"/>
    </ligand>
</feature>
<feature type="binding site" evidence="18">
    <location>
        <position position="437"/>
    </location>
    <ligand>
        <name>meso-2,6-diaminopimelate</name>
        <dbReference type="ChEBI" id="CHEBI:57791"/>
    </ligand>
</feature>
<evidence type="ECO:0000256" key="11">
    <source>
        <dbReference type="ARBA" id="ARBA00023316"/>
    </source>
</evidence>
<keyword evidence="10 18" id="KW-0131">Cell cycle</keyword>
<accession>G2GZG3</accession>